<dbReference type="InterPro" id="IPR019481">
    <property type="entry name" value="TFIIIC_triple_barrel"/>
</dbReference>
<name>A0A9D4UD79_ADICA</name>
<gene>
    <name evidence="2" type="ORF">GOP47_0019809</name>
</gene>
<dbReference type="Pfam" id="PF10419">
    <property type="entry name" value="TFIIIC_sub6"/>
    <property type="match status" value="1"/>
</dbReference>
<dbReference type="GO" id="GO:0006383">
    <property type="term" value="P:transcription by RNA polymerase III"/>
    <property type="evidence" value="ECO:0007669"/>
    <property type="project" value="InterPro"/>
</dbReference>
<organism evidence="2 3">
    <name type="scientific">Adiantum capillus-veneris</name>
    <name type="common">Maidenhair fern</name>
    <dbReference type="NCBI Taxonomy" id="13818"/>
    <lineage>
        <taxon>Eukaryota</taxon>
        <taxon>Viridiplantae</taxon>
        <taxon>Streptophyta</taxon>
        <taxon>Embryophyta</taxon>
        <taxon>Tracheophyta</taxon>
        <taxon>Polypodiopsida</taxon>
        <taxon>Polypodiidae</taxon>
        <taxon>Polypodiales</taxon>
        <taxon>Pteridineae</taxon>
        <taxon>Pteridaceae</taxon>
        <taxon>Vittarioideae</taxon>
        <taxon>Adiantum</taxon>
    </lineage>
</organism>
<evidence type="ECO:0000313" key="3">
    <source>
        <dbReference type="Proteomes" id="UP000886520"/>
    </source>
</evidence>
<proteinExistence type="predicted"/>
<dbReference type="Proteomes" id="UP000886520">
    <property type="component" value="Chromosome 19"/>
</dbReference>
<dbReference type="Gene3D" id="2.60.40.4370">
    <property type="match status" value="1"/>
</dbReference>
<evidence type="ECO:0000259" key="1">
    <source>
        <dbReference type="Pfam" id="PF10419"/>
    </source>
</evidence>
<feature type="domain" description="Transcription factor TFIIIC triple barrel" evidence="1">
    <location>
        <begin position="11"/>
        <end position="128"/>
    </location>
</feature>
<dbReference type="PANTHER" id="PTHR21860:SF2">
    <property type="entry name" value="GENERAL TRANSCRIPTION FACTOR 3C POLYPEPTIDE 6"/>
    <property type="match status" value="1"/>
</dbReference>
<keyword evidence="3" id="KW-1185">Reference proteome</keyword>
<comment type="caution">
    <text evidence="2">The sequence shown here is derived from an EMBL/GenBank/DDBJ whole genome shotgun (WGS) entry which is preliminary data.</text>
</comment>
<dbReference type="AlphaFoldDB" id="A0A9D4UD79"/>
<sequence length="138" mass="15704">MASAVEEGDKEEKEYVLLEFEDGWLPNSNTRFSLSGLGTMNPILVLEDGTKMVGHYEDTVGTCILFAEDEEGRVKIDHETRVRRKELGVDSNPNPLFVRSFSKEEQSKPREVEPVCALHKRLMFRVVESDAPVRKFTS</sequence>
<protein>
    <recommendedName>
        <fullName evidence="1">Transcription factor TFIIIC triple barrel domain-containing protein</fullName>
    </recommendedName>
</protein>
<dbReference type="InterPro" id="IPR042771">
    <property type="entry name" value="GTF3C6-like"/>
</dbReference>
<accession>A0A9D4UD79</accession>
<reference evidence="2" key="1">
    <citation type="submission" date="2021-01" db="EMBL/GenBank/DDBJ databases">
        <title>Adiantum capillus-veneris genome.</title>
        <authorList>
            <person name="Fang Y."/>
            <person name="Liao Q."/>
        </authorList>
    </citation>
    <scope>NUCLEOTIDE SEQUENCE</scope>
    <source>
        <strain evidence="2">H3</strain>
        <tissue evidence="2">Leaf</tissue>
    </source>
</reference>
<evidence type="ECO:0000313" key="2">
    <source>
        <dbReference type="EMBL" id="KAI5065114.1"/>
    </source>
</evidence>
<dbReference type="OrthoDB" id="1877767at2759"/>
<dbReference type="EMBL" id="JABFUD020000019">
    <property type="protein sequence ID" value="KAI5065114.1"/>
    <property type="molecule type" value="Genomic_DNA"/>
</dbReference>
<dbReference type="GO" id="GO:0000127">
    <property type="term" value="C:transcription factor TFIIIC complex"/>
    <property type="evidence" value="ECO:0007669"/>
    <property type="project" value="TreeGrafter"/>
</dbReference>
<dbReference type="PANTHER" id="PTHR21860">
    <property type="entry name" value="TRANSCRIPTION INITIATION FACTOR IIIC TFIIIC , POLYPEPTIDE 6-RELATED"/>
    <property type="match status" value="1"/>
</dbReference>